<organism evidence="5">
    <name type="scientific">Salix viminalis</name>
    <name type="common">Common osier</name>
    <name type="synonym">Basket willow</name>
    <dbReference type="NCBI Taxonomy" id="40686"/>
    <lineage>
        <taxon>Eukaryota</taxon>
        <taxon>Viridiplantae</taxon>
        <taxon>Streptophyta</taxon>
        <taxon>Embryophyta</taxon>
        <taxon>Tracheophyta</taxon>
        <taxon>Spermatophyta</taxon>
        <taxon>Magnoliopsida</taxon>
        <taxon>eudicotyledons</taxon>
        <taxon>Gunneridae</taxon>
        <taxon>Pentapetalae</taxon>
        <taxon>rosids</taxon>
        <taxon>fabids</taxon>
        <taxon>Malpighiales</taxon>
        <taxon>Salicaceae</taxon>
        <taxon>Saliceae</taxon>
        <taxon>Salix</taxon>
    </lineage>
</organism>
<sequence>MENELSKILIFGGTGYIGKYMVKASVSMGHKTYVYARPITTQSSPAKIGIHKEFQAMGVTIVQGDIDEQEKIVSVLRQVDVVICTLAYPQVLDQLKIIEAMKVAGNIKRFFPSDFGAEEDRVAPLPPFEAFLDKKRKIRRATEAAGIPHTFVSANCFGAYFVNYLLHPHEKTQDIALRVRNIYFIHHPYCVNKNPSSLYQYRPQKNIVSQLELISLWEKKTGKTFNRIHVPEEEIIVELSKKAMENELSKILIFGGTGYIGKYMVRASVNVKTMYLITQSSPAKIGIHKEFQAMGVTIVQGDLDEQDKIVSVLRQVDVVICTLAYPQVLDQLKIIEAIKVAGNIKRFFPSDFGAEEDRVTPLPPFEAFLDKKRKIRRATEAAGIPHTFVSANCFGAYFVNYLLHPHEKTQDIAVYGSGEAKTVMNYEEDIAKYTIRLADDPRTCNRVVIYRPQKNIVSQLELISLWEKKTGKTFNRIHVPEDEIVELSKTLPHPQNIPPSILHSLFIKGDLMGFELGEDEVEASTLYPDLQFKTIDQLLDIFLISPPDPAMAAFE</sequence>
<protein>
    <recommendedName>
        <fullName evidence="4">NmrA-like domain-containing protein</fullName>
    </recommendedName>
</protein>
<dbReference type="Gene3D" id="3.40.50.720">
    <property type="entry name" value="NAD(P)-binding Rossmann-like Domain"/>
    <property type="match status" value="2"/>
</dbReference>
<dbReference type="InterPro" id="IPR045312">
    <property type="entry name" value="PCBER-like"/>
</dbReference>
<feature type="domain" description="NmrA-like" evidence="4">
    <location>
        <begin position="6"/>
        <end position="168"/>
    </location>
</feature>
<dbReference type="GO" id="GO:0009807">
    <property type="term" value="P:lignan biosynthetic process"/>
    <property type="evidence" value="ECO:0007669"/>
    <property type="project" value="UniProtKB-ARBA"/>
</dbReference>
<proteinExistence type="inferred from homology"/>
<name>A0A6N2ME73_SALVM</name>
<dbReference type="PANTHER" id="PTHR43349">
    <property type="entry name" value="PINORESINOL REDUCTASE-RELATED"/>
    <property type="match status" value="1"/>
</dbReference>
<dbReference type="InterPro" id="IPR050608">
    <property type="entry name" value="NmrA-type/Isoflavone_red_sf"/>
</dbReference>
<evidence type="ECO:0000256" key="2">
    <source>
        <dbReference type="ARBA" id="ARBA00022857"/>
    </source>
</evidence>
<evidence type="ECO:0000259" key="4">
    <source>
        <dbReference type="Pfam" id="PF05368"/>
    </source>
</evidence>
<dbReference type="Gene3D" id="3.90.25.10">
    <property type="entry name" value="UDP-galactose 4-epimerase, domain 1"/>
    <property type="match status" value="2"/>
</dbReference>
<comment type="similarity">
    <text evidence="1">Belongs to the NmrA-type oxidoreductase family. Isoflavone reductase subfamily.</text>
</comment>
<dbReference type="EMBL" id="CAADRP010001752">
    <property type="protein sequence ID" value="VFU51172.1"/>
    <property type="molecule type" value="Genomic_DNA"/>
</dbReference>
<dbReference type="PANTHER" id="PTHR43349:SF9">
    <property type="entry name" value="PHENYLCOUMARAN BENZYLIC ETHER REDUCTASE-LIKE PROTEIN"/>
    <property type="match status" value="1"/>
</dbReference>
<dbReference type="InterPro" id="IPR008030">
    <property type="entry name" value="NmrA-like"/>
</dbReference>
<accession>A0A6N2ME73</accession>
<keyword evidence="3" id="KW-0560">Oxidoreductase</keyword>
<dbReference type="GO" id="GO:0016491">
    <property type="term" value="F:oxidoreductase activity"/>
    <property type="evidence" value="ECO:0007669"/>
    <property type="project" value="UniProtKB-KW"/>
</dbReference>
<dbReference type="InterPro" id="IPR036291">
    <property type="entry name" value="NAD(P)-bd_dom_sf"/>
</dbReference>
<keyword evidence="2" id="KW-0521">NADP</keyword>
<evidence type="ECO:0000256" key="3">
    <source>
        <dbReference type="ARBA" id="ARBA00023002"/>
    </source>
</evidence>
<evidence type="ECO:0000256" key="1">
    <source>
        <dbReference type="ARBA" id="ARBA00005725"/>
    </source>
</evidence>
<dbReference type="Pfam" id="PF05368">
    <property type="entry name" value="NmrA"/>
    <property type="match status" value="2"/>
</dbReference>
<dbReference type="CDD" id="cd05259">
    <property type="entry name" value="PCBER_SDR_a"/>
    <property type="match status" value="2"/>
</dbReference>
<reference evidence="5" key="1">
    <citation type="submission" date="2019-03" db="EMBL/GenBank/DDBJ databases">
        <authorList>
            <person name="Mank J."/>
            <person name="Almeida P."/>
        </authorList>
    </citation>
    <scope>NUCLEOTIDE SEQUENCE</scope>
    <source>
        <strain evidence="5">78183</strain>
    </source>
</reference>
<feature type="domain" description="NmrA-like" evidence="4">
    <location>
        <begin position="249"/>
        <end position="536"/>
    </location>
</feature>
<dbReference type="AlphaFoldDB" id="A0A6N2ME73"/>
<gene>
    <name evidence="5" type="ORF">SVIM_LOCUS344707</name>
</gene>
<evidence type="ECO:0000313" key="5">
    <source>
        <dbReference type="EMBL" id="VFU51172.1"/>
    </source>
</evidence>
<dbReference type="SUPFAM" id="SSF51735">
    <property type="entry name" value="NAD(P)-binding Rossmann-fold domains"/>
    <property type="match status" value="2"/>
</dbReference>